<dbReference type="RefSeq" id="WP_073272219.1">
    <property type="nucleotide sequence ID" value="NZ_FQTU01000025.1"/>
</dbReference>
<dbReference type="OrthoDB" id="305468at2"/>
<accession>A0A1M5A513</accession>
<reference evidence="3 4" key="1">
    <citation type="submission" date="2016-11" db="EMBL/GenBank/DDBJ databases">
        <authorList>
            <person name="Jaros S."/>
            <person name="Januszkiewicz K."/>
            <person name="Wedrychowicz H."/>
        </authorList>
    </citation>
    <scope>NUCLEOTIDE SEQUENCE [LARGE SCALE GENOMIC DNA]</scope>
    <source>
        <strain evidence="3 4">DSM 14828</strain>
    </source>
</reference>
<dbReference type="STRING" id="1120975.SAMN02746064_02228"/>
<proteinExistence type="inferred from homology"/>
<dbReference type="PANTHER" id="PTHR33392">
    <property type="entry name" value="POLYISOPRENYL-TEICHOIC ACID--PEPTIDOGLYCAN TEICHOIC ACID TRANSFERASE TAGU"/>
    <property type="match status" value="1"/>
</dbReference>
<dbReference type="AlphaFoldDB" id="A0A1M5A513"/>
<dbReference type="InterPro" id="IPR050922">
    <property type="entry name" value="LytR/CpsA/Psr_CW_biosynth"/>
</dbReference>
<sequence>MKNKKLIISILVAILVISTAWGINKYRDLRDAQRIFLKQQEIQRKIAEEKLEAREDLKTVYQEDRINILLLGFDKNESRLDRYRLFRPDGIVLVSIDLSTDSVDMISFPRDALVWIAHRPGMDKINSAFYYGHDLGGGETPEEKMKLGYSYCVDTVSEFLGNIYINNYVAIDMDGFRELIDDIGGVEIYVEEDMYDQTRGGALFAEKGLQTLNGYQYLAYVRDRGTDSTKDKDRVARTQESFEIVFNQLKEQNMIRLMPQLINNYRKNIDTNLSLSEMAALGIYAQKIELGKMGRYVVEGEYEYRDNNIYYIPNEEARIDLVKEVYGIDFLPER</sequence>
<evidence type="ECO:0000313" key="4">
    <source>
        <dbReference type="Proteomes" id="UP000184251"/>
    </source>
</evidence>
<name>A0A1M5A513_9FIRM</name>
<organism evidence="3 4">
    <name type="scientific">Alkalibacter saccharofermentans DSM 14828</name>
    <dbReference type="NCBI Taxonomy" id="1120975"/>
    <lineage>
        <taxon>Bacteria</taxon>
        <taxon>Bacillati</taxon>
        <taxon>Bacillota</taxon>
        <taxon>Clostridia</taxon>
        <taxon>Eubacteriales</taxon>
        <taxon>Eubacteriaceae</taxon>
        <taxon>Alkalibacter</taxon>
    </lineage>
</organism>
<dbReference type="PANTHER" id="PTHR33392:SF6">
    <property type="entry name" value="POLYISOPRENYL-TEICHOIC ACID--PEPTIDOGLYCAN TEICHOIC ACID TRANSFERASE TAGU"/>
    <property type="match status" value="1"/>
</dbReference>
<dbReference type="Pfam" id="PF03816">
    <property type="entry name" value="LytR_cpsA_psr"/>
    <property type="match status" value="1"/>
</dbReference>
<dbReference type="InterPro" id="IPR004474">
    <property type="entry name" value="LytR_CpsA_psr"/>
</dbReference>
<dbReference type="NCBIfam" id="TIGR00350">
    <property type="entry name" value="lytR_cpsA_psr"/>
    <property type="match status" value="1"/>
</dbReference>
<comment type="similarity">
    <text evidence="1">Belongs to the LytR/CpsA/Psr (LCP) family.</text>
</comment>
<feature type="domain" description="Cell envelope-related transcriptional attenuator" evidence="2">
    <location>
        <begin position="87"/>
        <end position="250"/>
    </location>
</feature>
<evidence type="ECO:0000256" key="1">
    <source>
        <dbReference type="ARBA" id="ARBA00006068"/>
    </source>
</evidence>
<protein>
    <submittedName>
        <fullName evidence="3">Transcriptional attenuator, LytR family</fullName>
    </submittedName>
</protein>
<dbReference type="Gene3D" id="3.40.630.190">
    <property type="entry name" value="LCP protein"/>
    <property type="match status" value="1"/>
</dbReference>
<gene>
    <name evidence="3" type="ORF">SAMN02746064_02228</name>
</gene>
<evidence type="ECO:0000313" key="3">
    <source>
        <dbReference type="EMBL" id="SHF25358.1"/>
    </source>
</evidence>
<dbReference type="Proteomes" id="UP000184251">
    <property type="component" value="Unassembled WGS sequence"/>
</dbReference>
<keyword evidence="4" id="KW-1185">Reference proteome</keyword>
<dbReference type="EMBL" id="FQTU01000025">
    <property type="protein sequence ID" value="SHF25358.1"/>
    <property type="molecule type" value="Genomic_DNA"/>
</dbReference>
<evidence type="ECO:0000259" key="2">
    <source>
        <dbReference type="Pfam" id="PF03816"/>
    </source>
</evidence>